<proteinExistence type="predicted"/>
<accession>A0A0R0D6Y2</accession>
<protein>
    <submittedName>
        <fullName evidence="2">Capsid protein</fullName>
    </submittedName>
</protein>
<dbReference type="AlphaFoldDB" id="A0A0R0D6Y2"/>
<dbReference type="STRING" id="336566.ABB30_04935"/>
<dbReference type="EMBL" id="LDJM01000012">
    <property type="protein sequence ID" value="KRG78073.1"/>
    <property type="molecule type" value="Genomic_DNA"/>
</dbReference>
<reference evidence="2 3" key="1">
    <citation type="submission" date="2015-05" db="EMBL/GenBank/DDBJ databases">
        <title>Genome sequencing and analysis of members of genus Stenotrophomonas.</title>
        <authorList>
            <person name="Patil P.P."/>
            <person name="Midha S."/>
            <person name="Patil P.B."/>
        </authorList>
    </citation>
    <scope>NUCLEOTIDE SEQUENCE [LARGE SCALE GENOMIC DNA]</scope>
    <source>
        <strain evidence="2 3">DSM 24757</strain>
    </source>
</reference>
<dbReference type="Proteomes" id="UP000050956">
    <property type="component" value="Unassembled WGS sequence"/>
</dbReference>
<keyword evidence="1" id="KW-0472">Membrane</keyword>
<dbReference type="PATRIC" id="fig|336566.3.peg.323"/>
<evidence type="ECO:0000313" key="2">
    <source>
        <dbReference type="EMBL" id="KRG78073.1"/>
    </source>
</evidence>
<comment type="caution">
    <text evidence="2">The sequence shown here is derived from an EMBL/GenBank/DDBJ whole genome shotgun (WGS) entry which is preliminary data.</text>
</comment>
<keyword evidence="1" id="KW-0812">Transmembrane</keyword>
<evidence type="ECO:0000313" key="3">
    <source>
        <dbReference type="Proteomes" id="UP000050956"/>
    </source>
</evidence>
<feature type="transmembrane region" description="Helical" evidence="1">
    <location>
        <begin position="15"/>
        <end position="36"/>
    </location>
</feature>
<keyword evidence="1" id="KW-1133">Transmembrane helix</keyword>
<evidence type="ECO:0000256" key="1">
    <source>
        <dbReference type="SAM" id="Phobius"/>
    </source>
</evidence>
<name>A0A0R0D6Y2_9GAMM</name>
<dbReference type="RefSeq" id="WP_057637200.1">
    <property type="nucleotide sequence ID" value="NZ_LDJM01000012.1"/>
</dbReference>
<organism evidence="2 3">
    <name type="scientific">Stenotrophomonas ginsengisoli</name>
    <dbReference type="NCBI Taxonomy" id="336566"/>
    <lineage>
        <taxon>Bacteria</taxon>
        <taxon>Pseudomonadati</taxon>
        <taxon>Pseudomonadota</taxon>
        <taxon>Gammaproteobacteria</taxon>
        <taxon>Lysobacterales</taxon>
        <taxon>Lysobacteraceae</taxon>
        <taxon>Stenotrophomonas</taxon>
    </lineage>
</organism>
<gene>
    <name evidence="2" type="ORF">ABB30_04935</name>
</gene>
<keyword evidence="3" id="KW-1185">Reference proteome</keyword>
<dbReference type="InterPro" id="IPR057886">
    <property type="entry name" value="Inovirus_capsid"/>
</dbReference>
<sequence length="45" mass="4404">MDFSGILDGLSTTTAVTAVVGAGALIAAVGFASWAAKKVAGFFGR</sequence>
<dbReference type="Pfam" id="PF25631">
    <property type="entry name" value="Inovirus_capsid"/>
    <property type="match status" value="1"/>
</dbReference>